<dbReference type="InterPro" id="IPR050471">
    <property type="entry name" value="AB_hydrolase"/>
</dbReference>
<dbReference type="InterPro" id="IPR002410">
    <property type="entry name" value="Peptidase_S33"/>
</dbReference>
<dbReference type="InterPro" id="IPR029058">
    <property type="entry name" value="AB_hydrolase_fold"/>
</dbReference>
<dbReference type="InterPro" id="IPR000073">
    <property type="entry name" value="AB_hydrolase_1"/>
</dbReference>
<dbReference type="PANTHER" id="PTHR43433">
    <property type="entry name" value="HYDROLASE, ALPHA/BETA FOLD FAMILY PROTEIN"/>
    <property type="match status" value="1"/>
</dbReference>
<dbReference type="GO" id="GO:0008233">
    <property type="term" value="F:peptidase activity"/>
    <property type="evidence" value="ECO:0007669"/>
    <property type="project" value="InterPro"/>
</dbReference>
<dbReference type="Proteomes" id="UP000235371">
    <property type="component" value="Unassembled WGS sequence"/>
</dbReference>
<accession>A0A2J6T6P0</accession>
<dbReference type="GeneID" id="36583001"/>
<protein>
    <submittedName>
        <fullName evidence="4">Peptidase S33, tricorn interacting factor 1</fullName>
    </submittedName>
</protein>
<comment type="similarity">
    <text evidence="1">Belongs to the peptidase S33 family.</text>
</comment>
<evidence type="ECO:0000313" key="4">
    <source>
        <dbReference type="EMBL" id="PMD58684.1"/>
    </source>
</evidence>
<evidence type="ECO:0000256" key="2">
    <source>
        <dbReference type="ARBA" id="ARBA00022801"/>
    </source>
</evidence>
<gene>
    <name evidence="4" type="ORF">K444DRAFT_530734</name>
</gene>
<dbReference type="GO" id="GO:0006508">
    <property type="term" value="P:proteolysis"/>
    <property type="evidence" value="ECO:0007669"/>
    <property type="project" value="InterPro"/>
</dbReference>
<sequence length="225" mass="25252">MAEIPSTEGEVDFHVEGAGKQCKKWYKIFGEFPSPMGIPPLIVLHGGPGVPHNTLLPLKHLVTTNNVPVILYNQIGCGQSTHLPEKRGDEFFWTVDLFLNELENLLKYLGITGEYDLDGHSAGGVLASEWEVRRPKGLRRLVLSSTLATKPLLMETMIKLRSELPKETQDILIKHEDDGTLDSPEYQQANMLFASKHMLRITPLPEEFLASMKALKEDNTVNFTM</sequence>
<evidence type="ECO:0000256" key="1">
    <source>
        <dbReference type="ARBA" id="ARBA00010088"/>
    </source>
</evidence>
<dbReference type="InParanoid" id="A0A2J6T6P0"/>
<evidence type="ECO:0000259" key="3">
    <source>
        <dbReference type="Pfam" id="PF00561"/>
    </source>
</evidence>
<proteinExistence type="inferred from homology"/>
<dbReference type="AlphaFoldDB" id="A0A2J6T6P0"/>
<dbReference type="EMBL" id="KZ613817">
    <property type="protein sequence ID" value="PMD58684.1"/>
    <property type="molecule type" value="Genomic_DNA"/>
</dbReference>
<keyword evidence="2" id="KW-0378">Hydrolase</keyword>
<dbReference type="PRINTS" id="PR00793">
    <property type="entry name" value="PROAMNOPTASE"/>
</dbReference>
<dbReference type="PANTHER" id="PTHR43433:SF5">
    <property type="entry name" value="AB HYDROLASE-1 DOMAIN-CONTAINING PROTEIN"/>
    <property type="match status" value="1"/>
</dbReference>
<feature type="domain" description="AB hydrolase-1" evidence="3">
    <location>
        <begin position="39"/>
        <end position="178"/>
    </location>
</feature>
<reference evidence="4 5" key="1">
    <citation type="submission" date="2016-04" db="EMBL/GenBank/DDBJ databases">
        <title>A degradative enzymes factory behind the ericoid mycorrhizal symbiosis.</title>
        <authorList>
            <consortium name="DOE Joint Genome Institute"/>
            <person name="Martino E."/>
            <person name="Morin E."/>
            <person name="Grelet G."/>
            <person name="Kuo A."/>
            <person name="Kohler A."/>
            <person name="Daghino S."/>
            <person name="Barry K."/>
            <person name="Choi C."/>
            <person name="Cichocki N."/>
            <person name="Clum A."/>
            <person name="Copeland A."/>
            <person name="Hainaut M."/>
            <person name="Haridas S."/>
            <person name="Labutti K."/>
            <person name="Lindquist E."/>
            <person name="Lipzen A."/>
            <person name="Khouja H.-R."/>
            <person name="Murat C."/>
            <person name="Ohm R."/>
            <person name="Olson A."/>
            <person name="Spatafora J."/>
            <person name="Veneault-Fourrey C."/>
            <person name="Henrissat B."/>
            <person name="Grigoriev I."/>
            <person name="Martin F."/>
            <person name="Perotto S."/>
        </authorList>
    </citation>
    <scope>NUCLEOTIDE SEQUENCE [LARGE SCALE GENOMIC DNA]</scope>
    <source>
        <strain evidence="4 5">E</strain>
    </source>
</reference>
<keyword evidence="5" id="KW-1185">Reference proteome</keyword>
<dbReference type="Gene3D" id="3.40.50.1820">
    <property type="entry name" value="alpha/beta hydrolase"/>
    <property type="match status" value="1"/>
</dbReference>
<organism evidence="4 5">
    <name type="scientific">Hyaloscypha bicolor E</name>
    <dbReference type="NCBI Taxonomy" id="1095630"/>
    <lineage>
        <taxon>Eukaryota</taxon>
        <taxon>Fungi</taxon>
        <taxon>Dikarya</taxon>
        <taxon>Ascomycota</taxon>
        <taxon>Pezizomycotina</taxon>
        <taxon>Leotiomycetes</taxon>
        <taxon>Helotiales</taxon>
        <taxon>Hyaloscyphaceae</taxon>
        <taxon>Hyaloscypha</taxon>
        <taxon>Hyaloscypha bicolor</taxon>
    </lineage>
</organism>
<name>A0A2J6T6P0_9HELO</name>
<dbReference type="SUPFAM" id="SSF53474">
    <property type="entry name" value="alpha/beta-Hydrolases"/>
    <property type="match status" value="1"/>
</dbReference>
<dbReference type="RefSeq" id="XP_024735588.1">
    <property type="nucleotide sequence ID" value="XM_024874921.1"/>
</dbReference>
<dbReference type="Pfam" id="PF00561">
    <property type="entry name" value="Abhydrolase_1"/>
    <property type="match status" value="1"/>
</dbReference>
<dbReference type="OrthoDB" id="190201at2759"/>
<evidence type="ECO:0000313" key="5">
    <source>
        <dbReference type="Proteomes" id="UP000235371"/>
    </source>
</evidence>